<proteinExistence type="predicted"/>
<keyword evidence="6" id="KW-1185">Reference proteome</keyword>
<dbReference type="GO" id="GO:0003746">
    <property type="term" value="F:translation elongation factor activity"/>
    <property type="evidence" value="ECO:0007669"/>
    <property type="project" value="UniProtKB-KW"/>
</dbReference>
<keyword evidence="3" id="KW-0342">GTP-binding</keyword>
<keyword evidence="5" id="KW-0251">Elongation factor</keyword>
<dbReference type="Gramene" id="OE9A068893T1">
    <property type="protein sequence ID" value="OE9A068893C1"/>
    <property type="gene ID" value="OE9A068893"/>
</dbReference>
<dbReference type="NCBIfam" id="TIGR00231">
    <property type="entry name" value="small_GTP"/>
    <property type="match status" value="1"/>
</dbReference>
<evidence type="ECO:0000259" key="4">
    <source>
        <dbReference type="PROSITE" id="PS51722"/>
    </source>
</evidence>
<dbReference type="AlphaFoldDB" id="A0A8S0U8W8"/>
<dbReference type="GO" id="GO:0032790">
    <property type="term" value="P:ribosome disassembly"/>
    <property type="evidence" value="ECO:0007669"/>
    <property type="project" value="TreeGrafter"/>
</dbReference>
<evidence type="ECO:0000313" key="5">
    <source>
        <dbReference type="EMBL" id="CAA3013003.1"/>
    </source>
</evidence>
<gene>
    <name evidence="5" type="ORF">OLEA9_A068893</name>
</gene>
<dbReference type="Gene3D" id="3.40.50.300">
    <property type="entry name" value="P-loop containing nucleotide triphosphate hydrolases"/>
    <property type="match status" value="1"/>
</dbReference>
<evidence type="ECO:0000313" key="6">
    <source>
        <dbReference type="Proteomes" id="UP000594638"/>
    </source>
</evidence>
<keyword evidence="2" id="KW-0648">Protein biosynthesis</keyword>
<dbReference type="GO" id="GO:0003924">
    <property type="term" value="F:GTPase activity"/>
    <property type="evidence" value="ECO:0007669"/>
    <property type="project" value="InterPro"/>
</dbReference>
<dbReference type="InterPro" id="IPR000795">
    <property type="entry name" value="T_Tr_GTP-bd_dom"/>
</dbReference>
<dbReference type="InterPro" id="IPR005225">
    <property type="entry name" value="Small_GTP-bd"/>
</dbReference>
<dbReference type="OrthoDB" id="198619at2759"/>
<keyword evidence="1" id="KW-0547">Nucleotide-binding</keyword>
<feature type="domain" description="Tr-type G" evidence="4">
    <location>
        <begin position="1"/>
        <end position="126"/>
    </location>
</feature>
<dbReference type="Pfam" id="PF00009">
    <property type="entry name" value="GTP_EFTU"/>
    <property type="match status" value="1"/>
</dbReference>
<organism evidence="5 6">
    <name type="scientific">Olea europaea subsp. europaea</name>
    <dbReference type="NCBI Taxonomy" id="158383"/>
    <lineage>
        <taxon>Eukaryota</taxon>
        <taxon>Viridiplantae</taxon>
        <taxon>Streptophyta</taxon>
        <taxon>Embryophyta</taxon>
        <taxon>Tracheophyta</taxon>
        <taxon>Spermatophyta</taxon>
        <taxon>Magnoliopsida</taxon>
        <taxon>eudicotyledons</taxon>
        <taxon>Gunneridae</taxon>
        <taxon>Pentapetalae</taxon>
        <taxon>asterids</taxon>
        <taxon>lamiids</taxon>
        <taxon>Lamiales</taxon>
        <taxon>Oleaceae</taxon>
        <taxon>Oleeae</taxon>
        <taxon>Olea</taxon>
    </lineage>
</organism>
<reference evidence="5 6" key="1">
    <citation type="submission" date="2019-12" db="EMBL/GenBank/DDBJ databases">
        <authorList>
            <person name="Alioto T."/>
            <person name="Alioto T."/>
            <person name="Gomez Garrido J."/>
        </authorList>
    </citation>
    <scope>NUCLEOTIDE SEQUENCE [LARGE SCALE GENOMIC DNA]</scope>
</reference>
<evidence type="ECO:0000256" key="2">
    <source>
        <dbReference type="ARBA" id="ARBA00022917"/>
    </source>
</evidence>
<dbReference type="PROSITE" id="PS51722">
    <property type="entry name" value="G_TR_2"/>
    <property type="match status" value="1"/>
</dbReference>
<sequence length="126" mass="14371">MASEERALRALDGAIRLFDIVAGVEPQFETVWRQADKYGVPRICFINKMDRLGANFFRTRDMIVTNLGTKPLVLQIPVGAEDNFQGVIDLVKMKAIIWFGEELGAKFTYEDIPADLKELAREHREN</sequence>
<dbReference type="GO" id="GO:0005525">
    <property type="term" value="F:GTP binding"/>
    <property type="evidence" value="ECO:0007669"/>
    <property type="project" value="UniProtKB-KW"/>
</dbReference>
<evidence type="ECO:0000256" key="1">
    <source>
        <dbReference type="ARBA" id="ARBA00022741"/>
    </source>
</evidence>
<evidence type="ECO:0000256" key="3">
    <source>
        <dbReference type="ARBA" id="ARBA00023134"/>
    </source>
</evidence>
<protein>
    <submittedName>
        <fullName evidence="5">Elongation factor G-2, chloroplastic-like, partial</fullName>
    </submittedName>
</protein>
<accession>A0A8S0U8W8</accession>
<dbReference type="PANTHER" id="PTHR43261">
    <property type="entry name" value="TRANSLATION ELONGATION FACTOR G-RELATED"/>
    <property type="match status" value="1"/>
</dbReference>
<dbReference type="SUPFAM" id="SSF52540">
    <property type="entry name" value="P-loop containing nucleoside triphosphate hydrolases"/>
    <property type="match status" value="1"/>
</dbReference>
<comment type="caution">
    <text evidence="5">The sequence shown here is derived from an EMBL/GenBank/DDBJ whole genome shotgun (WGS) entry which is preliminary data.</text>
</comment>
<dbReference type="InterPro" id="IPR027417">
    <property type="entry name" value="P-loop_NTPase"/>
</dbReference>
<dbReference type="PANTHER" id="PTHR43261:SF1">
    <property type="entry name" value="RIBOSOME-RELEASING FACTOR 2, MITOCHONDRIAL"/>
    <property type="match status" value="1"/>
</dbReference>
<dbReference type="EMBL" id="CACTIH010007419">
    <property type="protein sequence ID" value="CAA3013003.1"/>
    <property type="molecule type" value="Genomic_DNA"/>
</dbReference>
<name>A0A8S0U8W8_OLEEU</name>
<dbReference type="Proteomes" id="UP000594638">
    <property type="component" value="Unassembled WGS sequence"/>
</dbReference>